<dbReference type="EMBL" id="JAHHHV010000038">
    <property type="protein sequence ID" value="MBW4465316.1"/>
    <property type="molecule type" value="Genomic_DNA"/>
</dbReference>
<dbReference type="AlphaFoldDB" id="A0A951U4E2"/>
<sequence>MINPLVNLFSYGCIGIGLLFWFWGTAFLPSRRSVLFKLHMLSIADTLGSMAILLGLLLKRPQEWPLLVLAIISLAIWNTVLGYVLAYCSTTEATHD</sequence>
<accession>A0A951U4E2</accession>
<evidence type="ECO:0000256" key="1">
    <source>
        <dbReference type="SAM" id="Phobius"/>
    </source>
</evidence>
<keyword evidence="1" id="KW-0472">Membrane</keyword>
<feature type="transmembrane region" description="Helical" evidence="1">
    <location>
        <begin position="40"/>
        <end position="58"/>
    </location>
</feature>
<organism evidence="2 3">
    <name type="scientific">Pegethrix bostrychoides GSE-TBD4-15B</name>
    <dbReference type="NCBI Taxonomy" id="2839662"/>
    <lineage>
        <taxon>Bacteria</taxon>
        <taxon>Bacillati</taxon>
        <taxon>Cyanobacteriota</taxon>
        <taxon>Cyanophyceae</taxon>
        <taxon>Oculatellales</taxon>
        <taxon>Oculatellaceae</taxon>
        <taxon>Pegethrix</taxon>
    </lineage>
</organism>
<feature type="transmembrane region" description="Helical" evidence="1">
    <location>
        <begin position="6"/>
        <end position="28"/>
    </location>
</feature>
<evidence type="ECO:0000313" key="2">
    <source>
        <dbReference type="EMBL" id="MBW4465316.1"/>
    </source>
</evidence>
<proteinExistence type="predicted"/>
<dbReference type="GO" id="GO:0015297">
    <property type="term" value="F:antiporter activity"/>
    <property type="evidence" value="ECO:0007669"/>
    <property type="project" value="InterPro"/>
</dbReference>
<keyword evidence="1" id="KW-0812">Transmembrane</keyword>
<evidence type="ECO:0000313" key="3">
    <source>
        <dbReference type="Proteomes" id="UP000707356"/>
    </source>
</evidence>
<dbReference type="GO" id="GO:0098662">
    <property type="term" value="P:inorganic cation transmembrane transport"/>
    <property type="evidence" value="ECO:0007669"/>
    <property type="project" value="InterPro"/>
</dbReference>
<dbReference type="Proteomes" id="UP000707356">
    <property type="component" value="Unassembled WGS sequence"/>
</dbReference>
<protein>
    <submittedName>
        <fullName evidence="2">Monovalent cation/H(+) antiporter subunit G</fullName>
    </submittedName>
</protein>
<keyword evidence="1" id="KW-1133">Transmembrane helix</keyword>
<dbReference type="InterPro" id="IPR005133">
    <property type="entry name" value="PhaG_MnhG_YufB"/>
</dbReference>
<name>A0A951U4E2_9CYAN</name>
<feature type="transmembrane region" description="Helical" evidence="1">
    <location>
        <begin position="64"/>
        <end position="86"/>
    </location>
</feature>
<reference evidence="2" key="1">
    <citation type="submission" date="2021-05" db="EMBL/GenBank/DDBJ databases">
        <authorList>
            <person name="Pietrasiak N."/>
            <person name="Ward R."/>
            <person name="Stajich J.E."/>
            <person name="Kurbessoian T."/>
        </authorList>
    </citation>
    <scope>NUCLEOTIDE SEQUENCE</scope>
    <source>
        <strain evidence="2">GSE-TBD4-15B</strain>
    </source>
</reference>
<reference evidence="2" key="2">
    <citation type="journal article" date="2022" name="Microbiol. Resour. Announc.">
        <title>Metagenome Sequencing to Explore Phylogenomics of Terrestrial Cyanobacteria.</title>
        <authorList>
            <person name="Ward R.D."/>
            <person name="Stajich J.E."/>
            <person name="Johansen J.R."/>
            <person name="Huntemann M."/>
            <person name="Clum A."/>
            <person name="Foster B."/>
            <person name="Foster B."/>
            <person name="Roux S."/>
            <person name="Palaniappan K."/>
            <person name="Varghese N."/>
            <person name="Mukherjee S."/>
            <person name="Reddy T.B.K."/>
            <person name="Daum C."/>
            <person name="Copeland A."/>
            <person name="Chen I.A."/>
            <person name="Ivanova N.N."/>
            <person name="Kyrpides N.C."/>
            <person name="Shapiro N."/>
            <person name="Eloe-Fadrosh E.A."/>
            <person name="Pietrasiak N."/>
        </authorList>
    </citation>
    <scope>NUCLEOTIDE SEQUENCE</scope>
    <source>
        <strain evidence="2">GSE-TBD4-15B</strain>
    </source>
</reference>
<comment type="caution">
    <text evidence="2">The sequence shown here is derived from an EMBL/GenBank/DDBJ whole genome shotgun (WGS) entry which is preliminary data.</text>
</comment>
<dbReference type="Pfam" id="PF03334">
    <property type="entry name" value="PhaG_MnhG_YufB"/>
    <property type="match status" value="1"/>
</dbReference>
<gene>
    <name evidence="2" type="ORF">KME07_07740</name>
</gene>